<dbReference type="EMBL" id="CP000698">
    <property type="protein sequence ID" value="ABQ28484.1"/>
    <property type="molecule type" value="Genomic_DNA"/>
</dbReference>
<organism evidence="2 3">
    <name type="scientific">Geotalea uraniireducens (strain Rf4)</name>
    <name type="common">Geobacter uraniireducens</name>
    <dbReference type="NCBI Taxonomy" id="351605"/>
    <lineage>
        <taxon>Bacteria</taxon>
        <taxon>Pseudomonadati</taxon>
        <taxon>Thermodesulfobacteriota</taxon>
        <taxon>Desulfuromonadia</taxon>
        <taxon>Geobacterales</taxon>
        <taxon>Geobacteraceae</taxon>
        <taxon>Geotalea</taxon>
    </lineage>
</organism>
<dbReference type="HOGENOM" id="CLU_105320_5_0_7"/>
<dbReference type="InterPro" id="IPR052928">
    <property type="entry name" value="Desiccation-related_membrane"/>
</dbReference>
<reference evidence="2 3" key="1">
    <citation type="submission" date="2007-05" db="EMBL/GenBank/DDBJ databases">
        <title>Complete sequence of Geobacter uraniireducens Rf4.</title>
        <authorList>
            <consortium name="US DOE Joint Genome Institute"/>
            <person name="Copeland A."/>
            <person name="Lucas S."/>
            <person name="Lapidus A."/>
            <person name="Barry K."/>
            <person name="Detter J.C."/>
            <person name="Glavina del Rio T."/>
            <person name="Hammon N."/>
            <person name="Israni S."/>
            <person name="Dalin E."/>
            <person name="Tice H."/>
            <person name="Pitluck S."/>
            <person name="Chertkov O."/>
            <person name="Brettin T."/>
            <person name="Bruce D."/>
            <person name="Han C."/>
            <person name="Schmutz J."/>
            <person name="Larimer F."/>
            <person name="Land M."/>
            <person name="Hauser L."/>
            <person name="Kyrpides N."/>
            <person name="Mikhailova N."/>
            <person name="Shelobolina E."/>
            <person name="Aklujkar M."/>
            <person name="Lovley D."/>
            <person name="Richardson P."/>
        </authorList>
    </citation>
    <scope>NUCLEOTIDE SEQUENCE [LARGE SCALE GENOMIC DNA]</scope>
    <source>
        <strain evidence="3">ATCC BAA-1134 / JCM 13001 / Rf4</strain>
    </source>
</reference>
<evidence type="ECO:0000313" key="2">
    <source>
        <dbReference type="EMBL" id="ABQ28484.1"/>
    </source>
</evidence>
<accession>A5G9L6</accession>
<proteinExistence type="predicted"/>
<evidence type="ECO:0000256" key="1">
    <source>
        <dbReference type="SAM" id="Phobius"/>
    </source>
</evidence>
<keyword evidence="1" id="KW-1133">Transmembrane helix</keyword>
<dbReference type="AlphaFoldDB" id="A5G9L6"/>
<dbReference type="OrthoDB" id="9859827at2"/>
<dbReference type="STRING" id="351605.Gura_4341"/>
<dbReference type="KEGG" id="gur:Gura_4341"/>
<gene>
    <name evidence="2" type="ordered locus">Gura_4341</name>
</gene>
<name>A5G9L6_GEOUR</name>
<dbReference type="Proteomes" id="UP000006695">
    <property type="component" value="Chromosome"/>
</dbReference>
<dbReference type="RefSeq" id="WP_011941114.1">
    <property type="nucleotide sequence ID" value="NC_009483.1"/>
</dbReference>
<protein>
    <recommendedName>
        <fullName evidence="4">Gas vesicle protein</fullName>
    </recommendedName>
</protein>
<dbReference type="InterPro" id="IPR024623">
    <property type="entry name" value="YtxH"/>
</dbReference>
<dbReference type="PANTHER" id="PTHR35792:SF2">
    <property type="entry name" value="GENERAL STRESS PROTEIN"/>
    <property type="match status" value="1"/>
</dbReference>
<keyword evidence="3" id="KW-1185">Reference proteome</keyword>
<keyword evidence="1" id="KW-0812">Transmembrane</keyword>
<feature type="transmembrane region" description="Helical" evidence="1">
    <location>
        <begin position="12"/>
        <end position="30"/>
    </location>
</feature>
<sequence length="115" mass="12493">MAHKDTNTMADALKFVGGGIVGAGLALLLAPRAGKETRKDIVRYAKTMGSKTDKTVHEFADNIADFADTVGEKAALILRNGQEMTREAKKELLTAIEKGQVKLEKQKHRLAQMIG</sequence>
<evidence type="ECO:0000313" key="3">
    <source>
        <dbReference type="Proteomes" id="UP000006695"/>
    </source>
</evidence>
<evidence type="ECO:0008006" key="4">
    <source>
        <dbReference type="Google" id="ProtNLM"/>
    </source>
</evidence>
<keyword evidence="1" id="KW-0472">Membrane</keyword>
<dbReference type="Pfam" id="PF12732">
    <property type="entry name" value="YtxH"/>
    <property type="match status" value="1"/>
</dbReference>
<dbReference type="PANTHER" id="PTHR35792">
    <property type="entry name" value="GENERAL STRESS PROTEIN"/>
    <property type="match status" value="1"/>
</dbReference>